<sequence>MNMRVKVNERTEFTGQASFLRCSFSHNVSSSPPIINMFPAKTPRLTDEQSEINQSYKQHVVDRTRRMGSSPKEFKKFGFWSRINSSSTTIRVCSAASDVLRFEQNDCDKLRVAERHQQETGDER</sequence>
<proteinExistence type="predicted"/>
<accession>A0A8R1TP98</accession>
<dbReference type="Proteomes" id="UP000024404">
    <property type="component" value="Unassembled WGS sequence"/>
</dbReference>
<keyword evidence="2" id="KW-1185">Reference proteome</keyword>
<reference evidence="1" key="2">
    <citation type="submission" date="2022-06" db="UniProtKB">
        <authorList>
            <consortium name="EnsemblMetazoa"/>
        </authorList>
    </citation>
    <scope>IDENTIFICATION</scope>
</reference>
<evidence type="ECO:0000313" key="1">
    <source>
        <dbReference type="EnsemblMetazoa" id="OVOC1538.1"/>
    </source>
</evidence>
<evidence type="ECO:0000313" key="2">
    <source>
        <dbReference type="Proteomes" id="UP000024404"/>
    </source>
</evidence>
<protein>
    <submittedName>
        <fullName evidence="1">Uncharacterized protein</fullName>
    </submittedName>
</protein>
<dbReference type="AlphaFoldDB" id="A0A8R1TP98"/>
<dbReference type="EMBL" id="CMVM020000047">
    <property type="status" value="NOT_ANNOTATED_CDS"/>
    <property type="molecule type" value="Genomic_DNA"/>
</dbReference>
<name>A0A8R1TP98_ONCVO</name>
<organism evidence="1 2">
    <name type="scientific">Onchocerca volvulus</name>
    <dbReference type="NCBI Taxonomy" id="6282"/>
    <lineage>
        <taxon>Eukaryota</taxon>
        <taxon>Metazoa</taxon>
        <taxon>Ecdysozoa</taxon>
        <taxon>Nematoda</taxon>
        <taxon>Chromadorea</taxon>
        <taxon>Rhabditida</taxon>
        <taxon>Spirurina</taxon>
        <taxon>Spiruromorpha</taxon>
        <taxon>Filarioidea</taxon>
        <taxon>Onchocercidae</taxon>
        <taxon>Onchocerca</taxon>
    </lineage>
</organism>
<reference evidence="2" key="1">
    <citation type="submission" date="2013-10" db="EMBL/GenBank/DDBJ databases">
        <title>Genome sequencing of Onchocerca volvulus.</title>
        <authorList>
            <person name="Cotton J."/>
            <person name="Tsai J."/>
            <person name="Stanley E."/>
            <person name="Tracey A."/>
            <person name="Holroyd N."/>
            <person name="Lustigman S."/>
            <person name="Berriman M."/>
        </authorList>
    </citation>
    <scope>NUCLEOTIDE SEQUENCE</scope>
</reference>
<dbReference type="EnsemblMetazoa" id="OVOC1538.1">
    <property type="protein sequence ID" value="OVOC1538.1"/>
    <property type="gene ID" value="WBGene00238347"/>
</dbReference>